<accession>A0A6M0V3C6</accession>
<keyword evidence="4" id="KW-0540">Nuclease</keyword>
<dbReference type="RefSeq" id="WP_061302221.1">
    <property type="nucleotide sequence ID" value="NZ_LFPA01000179.1"/>
</dbReference>
<dbReference type="GO" id="GO:0009307">
    <property type="term" value="P:DNA restriction-modification system"/>
    <property type="evidence" value="ECO:0007669"/>
    <property type="project" value="UniProtKB-KW"/>
</dbReference>
<dbReference type="EC" id="3.1.21.3" evidence="11"/>
<dbReference type="AlphaFoldDB" id="A0A6M0V3C6"/>
<evidence type="ECO:0000256" key="1">
    <source>
        <dbReference type="ARBA" id="ARBA00000851"/>
    </source>
</evidence>
<evidence type="ECO:0000256" key="10">
    <source>
        <dbReference type="ARBA" id="ARBA00023125"/>
    </source>
</evidence>
<dbReference type="CDD" id="cd22332">
    <property type="entry name" value="HsdR_N"/>
    <property type="match status" value="1"/>
</dbReference>
<dbReference type="InterPro" id="IPR004473">
    <property type="entry name" value="Restrct_endonuc_typeI_HsdR"/>
</dbReference>
<evidence type="ECO:0000256" key="9">
    <source>
        <dbReference type="ARBA" id="ARBA00022840"/>
    </source>
</evidence>
<dbReference type="NCBIfam" id="TIGR00348">
    <property type="entry name" value="hsdR"/>
    <property type="match status" value="1"/>
</dbReference>
<keyword evidence="10 11" id="KW-0238">DNA-binding</keyword>
<dbReference type="InterPro" id="IPR055180">
    <property type="entry name" value="HsdR_RecA-like_helicase_dom_2"/>
</dbReference>
<dbReference type="CDD" id="cd18800">
    <property type="entry name" value="SF2_C_EcoR124I-like"/>
    <property type="match status" value="1"/>
</dbReference>
<gene>
    <name evidence="13" type="ORF">FC774_05330</name>
</gene>
<organism evidence="13 14">
    <name type="scientific">Clostridium botulinum</name>
    <dbReference type="NCBI Taxonomy" id="1491"/>
    <lineage>
        <taxon>Bacteria</taxon>
        <taxon>Bacillati</taxon>
        <taxon>Bacillota</taxon>
        <taxon>Clostridia</taxon>
        <taxon>Eubacteriales</taxon>
        <taxon>Clostridiaceae</taxon>
        <taxon>Clostridium</taxon>
    </lineage>
</organism>
<dbReference type="PANTHER" id="PTHR30195">
    <property type="entry name" value="TYPE I SITE-SPECIFIC DEOXYRIBONUCLEASE PROTEIN SUBUNIT M AND R"/>
    <property type="match status" value="1"/>
</dbReference>
<dbReference type="GO" id="GO:0009035">
    <property type="term" value="F:type I site-specific deoxyribonuclease activity"/>
    <property type="evidence" value="ECO:0007669"/>
    <property type="project" value="UniProtKB-EC"/>
</dbReference>
<evidence type="ECO:0000256" key="2">
    <source>
        <dbReference type="ARBA" id="ARBA00008598"/>
    </source>
</evidence>
<dbReference type="InterPro" id="IPR051268">
    <property type="entry name" value="Type-I_R_enzyme_R_subunit"/>
</dbReference>
<dbReference type="PANTHER" id="PTHR30195:SF15">
    <property type="entry name" value="TYPE I RESTRICTION ENZYME HINDI ENDONUCLEASE SUBUNIT"/>
    <property type="match status" value="1"/>
</dbReference>
<dbReference type="PROSITE" id="PS51192">
    <property type="entry name" value="HELICASE_ATP_BIND_1"/>
    <property type="match status" value="1"/>
</dbReference>
<dbReference type="InterPro" id="IPR007409">
    <property type="entry name" value="Restrct_endonuc_type1_HsdR_N"/>
</dbReference>
<dbReference type="InterPro" id="IPR027417">
    <property type="entry name" value="P-loop_NTPase"/>
</dbReference>
<dbReference type="InterPro" id="IPR014001">
    <property type="entry name" value="Helicase_ATP-bd"/>
</dbReference>
<dbReference type="SMART" id="SM00487">
    <property type="entry name" value="DEXDc"/>
    <property type="match status" value="1"/>
</dbReference>
<keyword evidence="8 11" id="KW-0378">Hydrolase</keyword>
<dbReference type="CDD" id="cd18030">
    <property type="entry name" value="DEXHc_RE_I_HsdR"/>
    <property type="match status" value="1"/>
</dbReference>
<dbReference type="GO" id="GO:0005524">
    <property type="term" value="F:ATP binding"/>
    <property type="evidence" value="ECO:0007669"/>
    <property type="project" value="UniProtKB-KW"/>
</dbReference>
<name>A0A6M0V3C6_CLOBO</name>
<evidence type="ECO:0000259" key="12">
    <source>
        <dbReference type="PROSITE" id="PS51192"/>
    </source>
</evidence>
<evidence type="ECO:0000256" key="8">
    <source>
        <dbReference type="ARBA" id="ARBA00022801"/>
    </source>
</evidence>
<dbReference type="Pfam" id="PF18766">
    <property type="entry name" value="SWI2_SNF2"/>
    <property type="match status" value="1"/>
</dbReference>
<keyword evidence="7 13" id="KW-0255">Endonuclease</keyword>
<comment type="catalytic activity">
    <reaction evidence="1 11">
        <text>Endonucleolytic cleavage of DNA to give random double-stranded fragments with terminal 5'-phosphates, ATP is simultaneously hydrolyzed.</text>
        <dbReference type="EC" id="3.1.21.3"/>
    </reaction>
</comment>
<evidence type="ECO:0000256" key="7">
    <source>
        <dbReference type="ARBA" id="ARBA00022759"/>
    </source>
</evidence>
<comment type="caution">
    <text evidence="13">The sequence shown here is derived from an EMBL/GenBank/DDBJ whole genome shotgun (WGS) entry which is preliminary data.</text>
</comment>
<dbReference type="EMBL" id="SWOV01000009">
    <property type="protein sequence ID" value="NFF87295.1"/>
    <property type="molecule type" value="Genomic_DNA"/>
</dbReference>
<comment type="subunit">
    <text evidence="3 11">The type I restriction/modification system is composed of three polypeptides R, M and S.</text>
</comment>
<comment type="function">
    <text evidence="11">Subunit R is required for both nuclease and ATPase activities, but not for modification.</text>
</comment>
<feature type="domain" description="Helicase ATP-binding" evidence="12">
    <location>
        <begin position="323"/>
        <end position="486"/>
    </location>
</feature>
<evidence type="ECO:0000256" key="5">
    <source>
        <dbReference type="ARBA" id="ARBA00022741"/>
    </source>
</evidence>
<dbReference type="Proteomes" id="UP000476820">
    <property type="component" value="Unassembled WGS sequence"/>
</dbReference>
<dbReference type="InterPro" id="IPR040980">
    <property type="entry name" value="SWI2_SNF2"/>
</dbReference>
<protein>
    <recommendedName>
        <fullName evidence="11">Type I restriction enzyme endonuclease subunit</fullName>
        <shortName evidence="11">R protein</shortName>
        <ecNumber evidence="11">3.1.21.3</ecNumber>
    </recommendedName>
    <alternativeName>
        <fullName evidence="11">Type-1 restriction enzyme R protein</fullName>
    </alternativeName>
</protein>
<dbReference type="Gene3D" id="3.90.1570.50">
    <property type="match status" value="1"/>
</dbReference>
<evidence type="ECO:0000313" key="13">
    <source>
        <dbReference type="EMBL" id="NFF87295.1"/>
    </source>
</evidence>
<evidence type="ECO:0000256" key="4">
    <source>
        <dbReference type="ARBA" id="ARBA00022722"/>
    </source>
</evidence>
<evidence type="ECO:0000256" key="6">
    <source>
        <dbReference type="ARBA" id="ARBA00022747"/>
    </source>
</evidence>
<evidence type="ECO:0000256" key="3">
    <source>
        <dbReference type="ARBA" id="ARBA00011296"/>
    </source>
</evidence>
<sequence>MSSLPDTRERNISQLPAIEQLINMGYKFLSRKENVKARGGNLNSVILEEILEEQLKKINSYEYKGKAYKFSDKSIKDAVRELKEYPINDGFMKSNECIYDLITLGKSFNEDPEGEGISKSFSLKYIDFNNIYKNIFHVTEEFAVKGKDGETTDNRRPDIVLFVNGIPLVVMECKSSDVSIDEAIKDLTDKQKDNEIPQLFIYSQILIAINSRRAEYATTRTIRKFYGIWREEEFEENEVKESIHKKLDKEIGGKLIVSGDEKYEPVKNRLITEQDKLIYSILRKDRLLELIKYFLVYDDGIKKIARYQQYFGIKETLSRVKNFNEQGNRKGGVIWHTQGSGKSLTMVMLSKSLALDNAIEDPRVFIVTDRVDLDKQIHETFSHCGIEAKRAMSGRKLSNLIDESKNKIITTGIKKFEIIADKTPKFADGNKNIFVLVDESHRSQYGLTNSKMKKVIPNACYIGFTGTPLKKDEKDTAKKFGGFIHEYKIKQAVKDKAVLPLIYEGRHVKQEVNVDELESTFEKSLLGCTEKVKRELTLKYSQLKKIKSTETRMLLIVYDIYQNYTKKLKGTKFKAMFATSSKPDAIKYKELFNELEGIKTEVVISPPGKNDEGEDIPLEKEKELEKIEAFWEKMMNKYKTEKNYNDSIRGSFKAGTGCDILIVVDKLLTGFDAPIASVLYIDKPLKEHNLLQAIARVNRLEDDKEYGYIIDYYGLIKDLDKALKGQDALSDFDPNDIEDVLRSTSDQINELKSARSEIKKMFIYVNINDNEACEQSLEDLERREKFYSLVSKFSKTFAFCLSTDDFYNKFDYEIISEYKDELKFYQKLKDSVKKRYSDNIDISGYDTEVKKLLDTYVTSSEIVQVVKPVNVFEEEFIKEVDELETYNSKADTIASRLIKSVEEIIKEDVFYEDFAERVRNKIDEWKKRRKKEGEHFNSKDYYEDMESELNIAKNRHENKQDNIPKGLKDYPELLPFYDLLKKNINDDEIVIEMSKEIDSIILNHNIVGWKQKQEAQNNMINDIEDYLFDLKGNNKIDVSVDTIDIIIEKIIDLAKNRERYDN</sequence>
<evidence type="ECO:0000313" key="14">
    <source>
        <dbReference type="Proteomes" id="UP000476820"/>
    </source>
</evidence>
<evidence type="ECO:0000256" key="11">
    <source>
        <dbReference type="RuleBase" id="RU364115"/>
    </source>
</evidence>
<dbReference type="Gene3D" id="3.40.50.300">
    <property type="entry name" value="P-loop containing nucleotide triphosphate hydrolases"/>
    <property type="match status" value="2"/>
</dbReference>
<reference evidence="13 14" key="1">
    <citation type="submission" date="2019-04" db="EMBL/GenBank/DDBJ databases">
        <title>Genome sequencing of Clostridium botulinum Groups I-IV and Clostridium butyricum.</title>
        <authorList>
            <person name="Brunt J."/>
            <person name="Van Vliet A.H.M."/>
            <person name="Stringer S.C."/>
            <person name="Carter A.T."/>
            <person name="Peck M.W."/>
        </authorList>
    </citation>
    <scope>NUCLEOTIDE SEQUENCE [LARGE SCALE GENOMIC DNA]</scope>
    <source>
        <strain evidence="13 14">1605</strain>
    </source>
</reference>
<proteinExistence type="inferred from homology"/>
<keyword evidence="9 11" id="KW-0067">ATP-binding</keyword>
<dbReference type="Pfam" id="PF04313">
    <property type="entry name" value="HSDR_N"/>
    <property type="match status" value="1"/>
</dbReference>
<dbReference type="GO" id="GO:0003677">
    <property type="term" value="F:DNA binding"/>
    <property type="evidence" value="ECO:0007669"/>
    <property type="project" value="UniProtKB-KW"/>
</dbReference>
<dbReference type="SUPFAM" id="SSF52540">
    <property type="entry name" value="P-loop containing nucleoside triphosphate hydrolases"/>
    <property type="match status" value="2"/>
</dbReference>
<keyword evidence="6 11" id="KW-0680">Restriction system</keyword>
<keyword evidence="5 11" id="KW-0547">Nucleotide-binding</keyword>
<dbReference type="Pfam" id="PF22679">
    <property type="entry name" value="T1R_D3-like"/>
    <property type="match status" value="1"/>
</dbReference>
<comment type="similarity">
    <text evidence="2 11">Belongs to the HsdR family.</text>
</comment>